<feature type="compositionally biased region" description="Pro residues" evidence="1">
    <location>
        <begin position="64"/>
        <end position="75"/>
    </location>
</feature>
<comment type="caution">
    <text evidence="2">The sequence shown here is derived from an EMBL/GenBank/DDBJ whole genome shotgun (WGS) entry which is preliminary data.</text>
</comment>
<sequence>MALNPPHRSSAAGTHAHVDPYPDEYLVHNYPLMAVGGSAPLLRLLRSDPAAPPELSGPVATAPAPVPAEAPPPPAAAALADAPPDHRQLPAAAATAAVQLPQQPAQAVLHGPDAGPPLATHRSAPSLPAHGARVSFYQTLLHLLTVRAARMTDLPKESPMIFKVVVLDQLFQLPPRKPRNPQPGQVHLHSRLSPKNPQSLLYPDGLMLPQWVTRHREQIPSVYVGFYELAEHVPQSPQPASPVVRGPLDSGRDGPAAVGAAERQWDQALVAEINDHKRQLIDRQIKFAAVLVLSPAQEADPLVTEERVAYVRRTAGLEAKNSFFLLAQSNTDLLEFVTKWTGKPSRTEEPAGPQTGVCAEKLAERQNSFCAGQPRVPEIVAAA</sequence>
<reference evidence="2 3" key="1">
    <citation type="journal article" name="Sci. Rep.">
        <title>Genome-scale phylogenetic analyses confirm Olpidium as the closest living zoosporic fungus to the non-flagellated, terrestrial fungi.</title>
        <authorList>
            <person name="Chang Y."/>
            <person name="Rochon D."/>
            <person name="Sekimoto S."/>
            <person name="Wang Y."/>
            <person name="Chovatia M."/>
            <person name="Sandor L."/>
            <person name="Salamov A."/>
            <person name="Grigoriev I.V."/>
            <person name="Stajich J.E."/>
            <person name="Spatafora J.W."/>
        </authorList>
    </citation>
    <scope>NUCLEOTIDE SEQUENCE [LARGE SCALE GENOMIC DNA]</scope>
    <source>
        <strain evidence="2">S191</strain>
    </source>
</reference>
<dbReference type="PANTHER" id="PTHR14374:SF0">
    <property type="entry name" value="TRAFFICKING PROTEIN PARTICLE COMPLEX SUBUNIT 11"/>
    <property type="match status" value="1"/>
</dbReference>
<dbReference type="PANTHER" id="PTHR14374">
    <property type="entry name" value="FOIE GRAS"/>
    <property type="match status" value="1"/>
</dbReference>
<evidence type="ECO:0000313" key="2">
    <source>
        <dbReference type="EMBL" id="KAG5462085.1"/>
    </source>
</evidence>
<dbReference type="EMBL" id="JAEFCI010002651">
    <property type="protein sequence ID" value="KAG5462085.1"/>
    <property type="molecule type" value="Genomic_DNA"/>
</dbReference>
<dbReference type="Proteomes" id="UP000673691">
    <property type="component" value="Unassembled WGS sequence"/>
</dbReference>
<protein>
    <submittedName>
        <fullName evidence="2">Uncharacterized protein</fullName>
    </submittedName>
</protein>
<evidence type="ECO:0000313" key="3">
    <source>
        <dbReference type="Proteomes" id="UP000673691"/>
    </source>
</evidence>
<gene>
    <name evidence="2" type="ORF">BJ554DRAFT_5622</name>
</gene>
<proteinExistence type="predicted"/>
<feature type="region of interest" description="Disordered" evidence="1">
    <location>
        <begin position="237"/>
        <end position="256"/>
    </location>
</feature>
<accession>A0A8H7ZZA1</accession>
<dbReference type="OrthoDB" id="6278596at2759"/>
<name>A0A8H7ZZA1_9FUNG</name>
<keyword evidence="3" id="KW-1185">Reference proteome</keyword>
<dbReference type="AlphaFoldDB" id="A0A8H7ZZA1"/>
<feature type="region of interest" description="Disordered" evidence="1">
    <location>
        <begin position="175"/>
        <end position="194"/>
    </location>
</feature>
<feature type="region of interest" description="Disordered" evidence="1">
    <location>
        <begin position="51"/>
        <end position="81"/>
    </location>
</feature>
<organism evidence="2 3">
    <name type="scientific">Olpidium bornovanus</name>
    <dbReference type="NCBI Taxonomy" id="278681"/>
    <lineage>
        <taxon>Eukaryota</taxon>
        <taxon>Fungi</taxon>
        <taxon>Fungi incertae sedis</taxon>
        <taxon>Olpidiomycota</taxon>
        <taxon>Olpidiomycotina</taxon>
        <taxon>Olpidiomycetes</taxon>
        <taxon>Olpidiales</taxon>
        <taxon>Olpidiaceae</taxon>
        <taxon>Olpidium</taxon>
    </lineage>
</organism>
<evidence type="ECO:0000256" key="1">
    <source>
        <dbReference type="SAM" id="MobiDB-lite"/>
    </source>
</evidence>